<accession>A0ABU7W9I0</accession>
<dbReference type="Proteomes" id="UP001356704">
    <property type="component" value="Unassembled WGS sequence"/>
</dbReference>
<name>A0ABU7W9I0_9FLAO</name>
<dbReference type="Pfam" id="PF24595">
    <property type="entry name" value="DUF7619"/>
    <property type="match status" value="1"/>
</dbReference>
<dbReference type="InterPro" id="IPR036116">
    <property type="entry name" value="FN3_sf"/>
</dbReference>
<dbReference type="InterPro" id="IPR013783">
    <property type="entry name" value="Ig-like_fold"/>
</dbReference>
<evidence type="ECO:0000256" key="1">
    <source>
        <dbReference type="ARBA" id="ARBA00022729"/>
    </source>
</evidence>
<dbReference type="SUPFAM" id="SSF49265">
    <property type="entry name" value="Fibronectin type III"/>
    <property type="match status" value="1"/>
</dbReference>
<dbReference type="PROSITE" id="PS50853">
    <property type="entry name" value="FN3"/>
    <property type="match status" value="1"/>
</dbReference>
<feature type="domain" description="Fibronectin type-III" evidence="3">
    <location>
        <begin position="700"/>
        <end position="791"/>
    </location>
</feature>
<feature type="chain" id="PRO_5046080765" evidence="2">
    <location>
        <begin position="21"/>
        <end position="1370"/>
    </location>
</feature>
<keyword evidence="1 2" id="KW-0732">Signal</keyword>
<dbReference type="InterPro" id="IPR055353">
    <property type="entry name" value="DUF7619"/>
</dbReference>
<comment type="caution">
    <text evidence="4">The sequence shown here is derived from an EMBL/GenBank/DDBJ whole genome shotgun (WGS) entry which is preliminary data.</text>
</comment>
<reference evidence="4 5" key="1">
    <citation type="submission" date="2024-02" db="EMBL/GenBank/DDBJ databases">
        <title>Winogradskyella poriferorum JCM 12885.</title>
        <authorList>
            <person name="Zhang D.-F."/>
            <person name="Fu Z.-Y."/>
        </authorList>
    </citation>
    <scope>NUCLEOTIDE SEQUENCE [LARGE SCALE GENOMIC DNA]</scope>
    <source>
        <strain evidence="4 5">JCM 12885</strain>
    </source>
</reference>
<protein>
    <submittedName>
        <fullName evidence="4">T9SS type A sorting domain-containing protein</fullName>
    </submittedName>
</protein>
<dbReference type="InterPro" id="IPR003961">
    <property type="entry name" value="FN3_dom"/>
</dbReference>
<dbReference type="Gene3D" id="2.60.40.10">
    <property type="entry name" value="Immunoglobulins"/>
    <property type="match status" value="1"/>
</dbReference>
<dbReference type="RefSeq" id="WP_331811107.1">
    <property type="nucleotide sequence ID" value="NZ_JAZHOU010000007.1"/>
</dbReference>
<organism evidence="4 5">
    <name type="scientific">Winogradskyella poriferorum</name>
    <dbReference type="NCBI Taxonomy" id="307627"/>
    <lineage>
        <taxon>Bacteria</taxon>
        <taxon>Pseudomonadati</taxon>
        <taxon>Bacteroidota</taxon>
        <taxon>Flavobacteriia</taxon>
        <taxon>Flavobacteriales</taxon>
        <taxon>Flavobacteriaceae</taxon>
        <taxon>Winogradskyella</taxon>
    </lineage>
</organism>
<evidence type="ECO:0000313" key="4">
    <source>
        <dbReference type="EMBL" id="MEF3080407.1"/>
    </source>
</evidence>
<dbReference type="CDD" id="cd00063">
    <property type="entry name" value="FN3"/>
    <property type="match status" value="1"/>
</dbReference>
<sequence>MKKTLLFFLIPLLFSLKSYSQIGINQPTDYEVCDDNSDEVYDFDLTIKDAEILNGLDPVSYELTYHLTLTDATNQTNALSSPYTNTSNPETIYARVFELSTGNYEITNFNLRVNPSPVGNIGVEQILCGVDGFAVFDLTQSSAVFMGGEPNLTVSYFLTAQDAITNVNPIANPQAFTNTSPYYQTLYVRVENDVTGCSTASSNNNLYLNVSDVHEFNQPTPLIVCDLDDDGFEVFDLFSKNEEIIGQLDANAFNLTYHETLVDAQNSTNALGQYYSNIVQFNQTIYVHISPVFDDCDQILPLDLVADVNCISLSAVTMNECSESINDIVTFDLTSLNSEIVNGADVSNFLFSYFTSQTDAEAQINEIANPTNYMNTDSTQTIHVRVEEIATGDNDLTTITLNILEIPEVISDTTYTICDGQEVVLNPAPNSNGNWIFDWSTFQTTPEIVVSEAGIYTVEVRSSEESCSETVTFEVVVTDSPSISEVATALTSCEPNAVFDLTSNLPEILNGLDASQFIIGYFNDIVLANTNNNAIASPESYSLQSTLEIIYVRVQNLNDDCYSISSFNISTDASCPLEFSCEEGPITNTFCYENNTQIQYIYQSTDGTPLQVNFIEGIVENNWDELVILDSDGVTNLNPSETTYGNNGDLSGLVFTSSGDNITIFVQADGSISCQTQNFTSITYEVSCVDTSAIPDCLQALSEPLDGAIDVSENVDLSWSPAVGFVTGYTVSVGLTSGGTEVLDNVDVGAVYEYDLETLDYETTYYVTVVPYNTNGPAENCSEFSFTTRANPNQTIICQDGPVNTTYCYGNNDTTEFNFQSSDGQPLTVVFNTGGIEVNWDELYIEDSDGTVLNPDLPYGNGGDFAGLTYTSSGDTLSIRFDTDGTVSCTSGSSCCTAQFDFDVFCASSVGFIQVNAFVDANTNSVFDINEFGFTNGYFTYEVNGDGVINTVNSSTGSFQIISANETDSYDITFNLYDESEACYDITTTSFNGVSVANGSTVTVDFPVVEEQSCEDLAVYLINNWAPPRPGFTHTNYLYLENLGFTTIASGSVEFTLDSQLIFNNTFSVNPAYTITNTANGFTVDFVNLQPGDVESIGISITCPASVALDDIVTNTATYLTDTNDLVPDNNYSTLSEVVVGSWDPNDKMEAHGPDIVYDDFVVSDEWLYYTIRFQNLGTAEAIFVRIEDALNAQLDESTFQMLRSSHDYVVTRTGRDLEWYFDNINLPAEQDDAAGSIGFVYFRIKPLSGYAVGDIIPNTAAIYFDFNAPVITNRFDSEFVEPLSINDLDNVEVQVYPNPAKDKVKVTLSQNVLNTTTVSLVDIQGKMINIPKKKFNSTVELDVSSLNAGLYFIQLRSGNNLIIEKLIVE</sequence>
<evidence type="ECO:0000259" key="3">
    <source>
        <dbReference type="PROSITE" id="PS50853"/>
    </source>
</evidence>
<dbReference type="Pfam" id="PF18962">
    <property type="entry name" value="Por_Secre_tail"/>
    <property type="match status" value="1"/>
</dbReference>
<evidence type="ECO:0000313" key="5">
    <source>
        <dbReference type="Proteomes" id="UP001356704"/>
    </source>
</evidence>
<dbReference type="EMBL" id="JAZHOU010000007">
    <property type="protein sequence ID" value="MEF3080407.1"/>
    <property type="molecule type" value="Genomic_DNA"/>
</dbReference>
<gene>
    <name evidence="4" type="ORF">V1468_15435</name>
</gene>
<dbReference type="NCBIfam" id="TIGR04183">
    <property type="entry name" value="Por_Secre_tail"/>
    <property type="match status" value="1"/>
</dbReference>
<proteinExistence type="predicted"/>
<keyword evidence="5" id="KW-1185">Reference proteome</keyword>
<evidence type="ECO:0000256" key="2">
    <source>
        <dbReference type="SAM" id="SignalP"/>
    </source>
</evidence>
<feature type="signal peptide" evidence="2">
    <location>
        <begin position="1"/>
        <end position="20"/>
    </location>
</feature>
<dbReference type="InterPro" id="IPR026444">
    <property type="entry name" value="Secre_tail"/>
</dbReference>